<dbReference type="EMBL" id="GBXM01045559">
    <property type="protein sequence ID" value="JAH63018.1"/>
    <property type="molecule type" value="Transcribed_RNA"/>
</dbReference>
<sequence>MQIPTSLPNTGKFSSFNYLERTLRCFRSRP</sequence>
<name>A0A0E9UDH3_ANGAN</name>
<protein>
    <submittedName>
        <fullName evidence="1">Uncharacterized protein</fullName>
    </submittedName>
</protein>
<dbReference type="AlphaFoldDB" id="A0A0E9UDH3"/>
<organism evidence="1">
    <name type="scientific">Anguilla anguilla</name>
    <name type="common">European freshwater eel</name>
    <name type="synonym">Muraena anguilla</name>
    <dbReference type="NCBI Taxonomy" id="7936"/>
    <lineage>
        <taxon>Eukaryota</taxon>
        <taxon>Metazoa</taxon>
        <taxon>Chordata</taxon>
        <taxon>Craniata</taxon>
        <taxon>Vertebrata</taxon>
        <taxon>Euteleostomi</taxon>
        <taxon>Actinopterygii</taxon>
        <taxon>Neopterygii</taxon>
        <taxon>Teleostei</taxon>
        <taxon>Anguilliformes</taxon>
        <taxon>Anguillidae</taxon>
        <taxon>Anguilla</taxon>
    </lineage>
</organism>
<reference evidence="1" key="2">
    <citation type="journal article" date="2015" name="Fish Shellfish Immunol.">
        <title>Early steps in the European eel (Anguilla anguilla)-Vibrio vulnificus interaction in the gills: Role of the RtxA13 toxin.</title>
        <authorList>
            <person name="Callol A."/>
            <person name="Pajuelo D."/>
            <person name="Ebbesson L."/>
            <person name="Teles M."/>
            <person name="MacKenzie S."/>
            <person name="Amaro C."/>
        </authorList>
    </citation>
    <scope>NUCLEOTIDE SEQUENCE</scope>
</reference>
<accession>A0A0E9UDH3</accession>
<reference evidence="1" key="1">
    <citation type="submission" date="2014-11" db="EMBL/GenBank/DDBJ databases">
        <authorList>
            <person name="Amaro Gonzalez C."/>
        </authorList>
    </citation>
    <scope>NUCLEOTIDE SEQUENCE</scope>
</reference>
<proteinExistence type="predicted"/>
<evidence type="ECO:0000313" key="1">
    <source>
        <dbReference type="EMBL" id="JAH63018.1"/>
    </source>
</evidence>